<evidence type="ECO:0000313" key="2">
    <source>
        <dbReference type="Proteomes" id="UP001179952"/>
    </source>
</evidence>
<dbReference type="EMBL" id="JAUJYN010000010">
    <property type="protein sequence ID" value="KAK1261657.1"/>
    <property type="molecule type" value="Genomic_DNA"/>
</dbReference>
<proteinExistence type="predicted"/>
<protein>
    <submittedName>
        <fullName evidence="1">Uncharacterized protein</fullName>
    </submittedName>
</protein>
<organism evidence="1 2">
    <name type="scientific">Acorus gramineus</name>
    <name type="common">Dwarf sweet flag</name>
    <dbReference type="NCBI Taxonomy" id="55184"/>
    <lineage>
        <taxon>Eukaryota</taxon>
        <taxon>Viridiplantae</taxon>
        <taxon>Streptophyta</taxon>
        <taxon>Embryophyta</taxon>
        <taxon>Tracheophyta</taxon>
        <taxon>Spermatophyta</taxon>
        <taxon>Magnoliopsida</taxon>
        <taxon>Liliopsida</taxon>
        <taxon>Acoraceae</taxon>
        <taxon>Acorus</taxon>
    </lineage>
</organism>
<accession>A0AAV9ABW0</accession>
<name>A0AAV9ABW0_ACOGR</name>
<reference evidence="1" key="2">
    <citation type="submission" date="2023-06" db="EMBL/GenBank/DDBJ databases">
        <authorList>
            <person name="Ma L."/>
            <person name="Liu K.-W."/>
            <person name="Li Z."/>
            <person name="Hsiao Y.-Y."/>
            <person name="Qi Y."/>
            <person name="Fu T."/>
            <person name="Tang G."/>
            <person name="Zhang D."/>
            <person name="Sun W.-H."/>
            <person name="Liu D.-K."/>
            <person name="Li Y."/>
            <person name="Chen G.-Z."/>
            <person name="Liu X.-D."/>
            <person name="Liao X.-Y."/>
            <person name="Jiang Y.-T."/>
            <person name="Yu X."/>
            <person name="Hao Y."/>
            <person name="Huang J."/>
            <person name="Zhao X.-W."/>
            <person name="Ke S."/>
            <person name="Chen Y.-Y."/>
            <person name="Wu W.-L."/>
            <person name="Hsu J.-L."/>
            <person name="Lin Y.-F."/>
            <person name="Huang M.-D."/>
            <person name="Li C.-Y."/>
            <person name="Huang L."/>
            <person name="Wang Z.-W."/>
            <person name="Zhao X."/>
            <person name="Zhong W.-Y."/>
            <person name="Peng D.-H."/>
            <person name="Ahmad S."/>
            <person name="Lan S."/>
            <person name="Zhang J.-S."/>
            <person name="Tsai W.-C."/>
            <person name="Van De Peer Y."/>
            <person name="Liu Z.-J."/>
        </authorList>
    </citation>
    <scope>NUCLEOTIDE SEQUENCE</scope>
    <source>
        <strain evidence="1">SCP</strain>
        <tissue evidence="1">Leaves</tissue>
    </source>
</reference>
<gene>
    <name evidence="1" type="ORF">QJS04_geneDACA000925</name>
</gene>
<evidence type="ECO:0000313" key="1">
    <source>
        <dbReference type="EMBL" id="KAK1261657.1"/>
    </source>
</evidence>
<comment type="caution">
    <text evidence="1">The sequence shown here is derived from an EMBL/GenBank/DDBJ whole genome shotgun (WGS) entry which is preliminary data.</text>
</comment>
<dbReference type="Proteomes" id="UP001179952">
    <property type="component" value="Unassembled WGS sequence"/>
</dbReference>
<sequence length="62" mass="7154">MPPALTQQQRRKISVSSIPESITWEDPTTKCEWLHELSEESLASSFVKLSERIAFYSNELLD</sequence>
<reference evidence="1" key="1">
    <citation type="journal article" date="2023" name="Nat. Commun.">
        <title>Diploid and tetraploid genomes of Acorus and the evolution of monocots.</title>
        <authorList>
            <person name="Ma L."/>
            <person name="Liu K.W."/>
            <person name="Li Z."/>
            <person name="Hsiao Y.Y."/>
            <person name="Qi Y."/>
            <person name="Fu T."/>
            <person name="Tang G.D."/>
            <person name="Zhang D."/>
            <person name="Sun W.H."/>
            <person name="Liu D.K."/>
            <person name="Li Y."/>
            <person name="Chen G.Z."/>
            <person name="Liu X.D."/>
            <person name="Liao X.Y."/>
            <person name="Jiang Y.T."/>
            <person name="Yu X."/>
            <person name="Hao Y."/>
            <person name="Huang J."/>
            <person name="Zhao X.W."/>
            <person name="Ke S."/>
            <person name="Chen Y.Y."/>
            <person name="Wu W.L."/>
            <person name="Hsu J.L."/>
            <person name="Lin Y.F."/>
            <person name="Huang M.D."/>
            <person name="Li C.Y."/>
            <person name="Huang L."/>
            <person name="Wang Z.W."/>
            <person name="Zhao X."/>
            <person name="Zhong W.Y."/>
            <person name="Peng D.H."/>
            <person name="Ahmad S."/>
            <person name="Lan S."/>
            <person name="Zhang J.S."/>
            <person name="Tsai W.C."/>
            <person name="Van de Peer Y."/>
            <person name="Liu Z.J."/>
        </authorList>
    </citation>
    <scope>NUCLEOTIDE SEQUENCE</scope>
    <source>
        <strain evidence="1">SCP</strain>
    </source>
</reference>
<dbReference type="AlphaFoldDB" id="A0AAV9ABW0"/>
<keyword evidence="2" id="KW-1185">Reference proteome</keyword>